<dbReference type="PANTHER" id="PTHR30502">
    <property type="entry name" value="2-KETO-3-DEOXY-L-RHAMNONATE ALDOLASE"/>
    <property type="match status" value="1"/>
</dbReference>
<accession>A0AAE2SZ43</accession>
<dbReference type="PANTHER" id="PTHR30502:SF0">
    <property type="entry name" value="PHOSPHOENOLPYRUVATE CARBOXYLASE FAMILY PROTEIN"/>
    <property type="match status" value="1"/>
</dbReference>
<dbReference type="RefSeq" id="WP_085739289.1">
    <property type="nucleotide sequence ID" value="NZ_JACHAZ010000006.1"/>
</dbReference>
<evidence type="ECO:0000259" key="4">
    <source>
        <dbReference type="Pfam" id="PF03328"/>
    </source>
</evidence>
<comment type="similarity">
    <text evidence="1">Belongs to the HpcH/HpaI aldolase family.</text>
</comment>
<dbReference type="InterPro" id="IPR015813">
    <property type="entry name" value="Pyrv/PenolPyrv_kinase-like_dom"/>
</dbReference>
<reference evidence="5 6" key="1">
    <citation type="submission" date="2020-08" db="EMBL/GenBank/DDBJ databases">
        <title>Genomic Encyclopedia of Type Strains, Phase IV (KMG-V): Genome sequencing to study the core and pangenomes of soil and plant-associated prokaryotes.</title>
        <authorList>
            <person name="Whitman W."/>
        </authorList>
    </citation>
    <scope>NUCLEOTIDE SEQUENCE [LARGE SCALE GENOMIC DNA]</scope>
    <source>
        <strain evidence="5 6">SEMIA 415</strain>
    </source>
</reference>
<feature type="domain" description="HpcH/HpaI aldolase/citrate lyase" evidence="4">
    <location>
        <begin position="20"/>
        <end position="247"/>
    </location>
</feature>
<protein>
    <submittedName>
        <fullName evidence="5">4-hydroxy-2-oxoheptanedioate aldolase</fullName>
        <ecNumber evidence="5">4.1.2.52</ecNumber>
    </submittedName>
</protein>
<evidence type="ECO:0000256" key="2">
    <source>
        <dbReference type="ARBA" id="ARBA00022723"/>
    </source>
</evidence>
<dbReference type="EMBL" id="JACIGO010000011">
    <property type="protein sequence ID" value="MBB4293727.1"/>
    <property type="molecule type" value="Genomic_DNA"/>
</dbReference>
<dbReference type="GO" id="GO:0005737">
    <property type="term" value="C:cytoplasm"/>
    <property type="evidence" value="ECO:0007669"/>
    <property type="project" value="TreeGrafter"/>
</dbReference>
<dbReference type="Pfam" id="PF03328">
    <property type="entry name" value="HpcH_HpaI"/>
    <property type="match status" value="1"/>
</dbReference>
<dbReference type="InterPro" id="IPR005000">
    <property type="entry name" value="Aldolase/citrate-lyase_domain"/>
</dbReference>
<dbReference type="InterPro" id="IPR050251">
    <property type="entry name" value="HpcH-HpaI_aldolase"/>
</dbReference>
<keyword evidence="3 5" id="KW-0456">Lyase</keyword>
<evidence type="ECO:0000313" key="6">
    <source>
        <dbReference type="Proteomes" id="UP000538507"/>
    </source>
</evidence>
<name>A0AAE2SZ43_RHILE</name>
<sequence length="259" mass="27591">MDESGLQNFLKRLRSGKANYMGWSGLSDPMLVGYIARAGYDAVLLDQQHGFHDTASCISCISEAALTGTPAIVRVSVNDFAQAARMLDCGAVGVVAPMINSAADARRFVSHVKYPPLGQRSFGPGRAMQLSNAPDDQVFVKSANGNTLAIAMCETREALDVLDEILNVPGLDGVLVGPADLSLALCGGIMDPNRSAVRNATLDVARRSRAKGKIACAFAGTVERSRELVRDGFQLVSVEYDEKVIADAFAKVLNEAKQV</sequence>
<dbReference type="SUPFAM" id="SSF51621">
    <property type="entry name" value="Phosphoenolpyruvate/pyruvate domain"/>
    <property type="match status" value="1"/>
</dbReference>
<organism evidence="5 6">
    <name type="scientific">Rhizobium leguminosarum</name>
    <dbReference type="NCBI Taxonomy" id="384"/>
    <lineage>
        <taxon>Bacteria</taxon>
        <taxon>Pseudomonadati</taxon>
        <taxon>Pseudomonadota</taxon>
        <taxon>Alphaproteobacteria</taxon>
        <taxon>Hyphomicrobiales</taxon>
        <taxon>Rhizobiaceae</taxon>
        <taxon>Rhizobium/Agrobacterium group</taxon>
        <taxon>Rhizobium</taxon>
    </lineage>
</organism>
<dbReference type="AlphaFoldDB" id="A0AAE2SZ43"/>
<keyword evidence="2" id="KW-0479">Metal-binding</keyword>
<evidence type="ECO:0000256" key="3">
    <source>
        <dbReference type="ARBA" id="ARBA00023239"/>
    </source>
</evidence>
<evidence type="ECO:0000256" key="1">
    <source>
        <dbReference type="ARBA" id="ARBA00005568"/>
    </source>
</evidence>
<dbReference type="InterPro" id="IPR040442">
    <property type="entry name" value="Pyrv_kinase-like_dom_sf"/>
</dbReference>
<gene>
    <name evidence="5" type="ORF">GGE16_005821</name>
</gene>
<dbReference type="Gene3D" id="3.20.20.60">
    <property type="entry name" value="Phosphoenolpyruvate-binding domains"/>
    <property type="match status" value="1"/>
</dbReference>
<dbReference type="GO" id="GO:0016832">
    <property type="term" value="F:aldehyde-lyase activity"/>
    <property type="evidence" value="ECO:0007669"/>
    <property type="project" value="TreeGrafter"/>
</dbReference>
<dbReference type="Proteomes" id="UP000538507">
    <property type="component" value="Unassembled WGS sequence"/>
</dbReference>
<comment type="caution">
    <text evidence="5">The sequence shown here is derived from an EMBL/GenBank/DDBJ whole genome shotgun (WGS) entry which is preliminary data.</text>
</comment>
<proteinExistence type="inferred from homology"/>
<dbReference type="GO" id="GO:0046872">
    <property type="term" value="F:metal ion binding"/>
    <property type="evidence" value="ECO:0007669"/>
    <property type="project" value="UniProtKB-KW"/>
</dbReference>
<evidence type="ECO:0000313" key="5">
    <source>
        <dbReference type="EMBL" id="MBB4293727.1"/>
    </source>
</evidence>
<dbReference type="EC" id="4.1.2.52" evidence="5"/>